<dbReference type="InterPro" id="IPR009027">
    <property type="entry name" value="Ribosomal_bL9/RNase_H1_N"/>
</dbReference>
<keyword evidence="9" id="KW-0255">Endonuclease</keyword>
<evidence type="ECO:0000256" key="12">
    <source>
        <dbReference type="SAM" id="MobiDB-lite"/>
    </source>
</evidence>
<feature type="region of interest" description="Disordered" evidence="12">
    <location>
        <begin position="212"/>
        <end position="231"/>
    </location>
</feature>
<keyword evidence="7" id="KW-0540">Nuclease</keyword>
<evidence type="ECO:0000313" key="14">
    <source>
        <dbReference type="EMBL" id="KAJ3478899.1"/>
    </source>
</evidence>
<evidence type="ECO:0000256" key="9">
    <source>
        <dbReference type="ARBA" id="ARBA00022759"/>
    </source>
</evidence>
<gene>
    <name evidence="14" type="ORF">NLI96_g9436</name>
</gene>
<evidence type="ECO:0000256" key="11">
    <source>
        <dbReference type="ARBA" id="ARBA00022842"/>
    </source>
</evidence>
<dbReference type="EC" id="3.1.26.4" evidence="5"/>
<comment type="similarity">
    <text evidence="4">Belongs to the RNase H family.</text>
</comment>
<evidence type="ECO:0000256" key="6">
    <source>
        <dbReference type="ARBA" id="ARBA00017721"/>
    </source>
</evidence>
<comment type="function">
    <text evidence="3">Endonuclease that specifically degrades the RNA of RNA-DNA hybrids.</text>
</comment>
<dbReference type="InterPro" id="IPR012337">
    <property type="entry name" value="RNaseH-like_sf"/>
</dbReference>
<keyword evidence="10" id="KW-0378">Hydrolase</keyword>
<feature type="compositionally biased region" description="Polar residues" evidence="12">
    <location>
        <begin position="291"/>
        <end position="302"/>
    </location>
</feature>
<dbReference type="SUPFAM" id="SSF53098">
    <property type="entry name" value="Ribonuclease H-like"/>
    <property type="match status" value="1"/>
</dbReference>
<keyword evidence="11" id="KW-0460">Magnesium</keyword>
<evidence type="ECO:0000256" key="5">
    <source>
        <dbReference type="ARBA" id="ARBA00012180"/>
    </source>
</evidence>
<dbReference type="Pfam" id="PF00075">
    <property type="entry name" value="RNase_H"/>
    <property type="match status" value="1"/>
</dbReference>
<dbReference type="InterPro" id="IPR037056">
    <property type="entry name" value="RNase_H1_N_sf"/>
</dbReference>
<dbReference type="EMBL" id="JANAWD010000475">
    <property type="protein sequence ID" value="KAJ3478899.1"/>
    <property type="molecule type" value="Genomic_DNA"/>
</dbReference>
<name>A0AAD5UVF7_9APHY</name>
<feature type="region of interest" description="Disordered" evidence="12">
    <location>
        <begin position="259"/>
        <end position="355"/>
    </location>
</feature>
<comment type="cofactor">
    <cofactor evidence="2">
        <name>Mg(2+)</name>
        <dbReference type="ChEBI" id="CHEBI:18420"/>
    </cofactor>
</comment>
<dbReference type="GO" id="GO:0004523">
    <property type="term" value="F:RNA-DNA hybrid ribonuclease activity"/>
    <property type="evidence" value="ECO:0007669"/>
    <property type="project" value="UniProtKB-EC"/>
</dbReference>
<protein>
    <recommendedName>
        <fullName evidence="6">Ribonuclease H</fullName>
        <ecNumber evidence="5">3.1.26.4</ecNumber>
    </recommendedName>
</protein>
<evidence type="ECO:0000256" key="1">
    <source>
        <dbReference type="ARBA" id="ARBA00000077"/>
    </source>
</evidence>
<evidence type="ECO:0000256" key="2">
    <source>
        <dbReference type="ARBA" id="ARBA00001946"/>
    </source>
</evidence>
<sequence>MPKAKSTGAAWYAVAKGRRPGIYETWDECSNQVSGFAGARHKKFHTRIEAEKWLQDPSKPPAARPVPKTIVKTNESTEVDVDVQGRLVVYTDGACKRNGQEGAVAGVGVWWGHNHSRNIAEPCPGPPSGQTNNRAELIPMLIKTDSQYSINCIKSWLSRWRKRNFFNAAGKPVSNRPLITYLDALLIEREALGQMVDLEYVKGHVGIEGNEGADSMANLGSTKPQVSEEPDWEAKEAEVRESIKAISTAANTIVQGNASVANTSTTEPSTSTVKQVRPTAITISTSRSSRQILDSPSNSDYSPQDKPDAASVPESPSPERASRAFKPYRRPIRASSPTTTRAAPPDGTAIKDTSISPSWIEVNTPITPTPARPGYTATRSIRRVKPLDPEFESSIPFFFSGVSPTGRPSTEKMYRNVNTMTPVATYGELSTQELEQYASGIADHDELERELQEMG</sequence>
<dbReference type="PROSITE" id="PS50879">
    <property type="entry name" value="RNASE_H_1"/>
    <property type="match status" value="1"/>
</dbReference>
<dbReference type="InterPro" id="IPR002156">
    <property type="entry name" value="RNaseH_domain"/>
</dbReference>
<evidence type="ECO:0000256" key="3">
    <source>
        <dbReference type="ARBA" id="ARBA00004065"/>
    </source>
</evidence>
<evidence type="ECO:0000256" key="4">
    <source>
        <dbReference type="ARBA" id="ARBA00005300"/>
    </source>
</evidence>
<proteinExistence type="inferred from homology"/>
<dbReference type="GO" id="GO:0043137">
    <property type="term" value="P:DNA replication, removal of RNA primer"/>
    <property type="evidence" value="ECO:0007669"/>
    <property type="project" value="TreeGrafter"/>
</dbReference>
<dbReference type="SUPFAM" id="SSF55658">
    <property type="entry name" value="L9 N-domain-like"/>
    <property type="match status" value="1"/>
</dbReference>
<dbReference type="InterPro" id="IPR011320">
    <property type="entry name" value="RNase_H1_N"/>
</dbReference>
<keyword evidence="8" id="KW-0479">Metal-binding</keyword>
<evidence type="ECO:0000256" key="7">
    <source>
        <dbReference type="ARBA" id="ARBA00022722"/>
    </source>
</evidence>
<dbReference type="PANTHER" id="PTHR10642:SF26">
    <property type="entry name" value="RIBONUCLEASE H1"/>
    <property type="match status" value="1"/>
</dbReference>
<dbReference type="Gene3D" id="3.30.420.10">
    <property type="entry name" value="Ribonuclease H-like superfamily/Ribonuclease H"/>
    <property type="match status" value="1"/>
</dbReference>
<keyword evidence="15" id="KW-1185">Reference proteome</keyword>
<feature type="compositionally biased region" description="Polar residues" evidence="12">
    <location>
        <begin position="259"/>
        <end position="274"/>
    </location>
</feature>
<feature type="compositionally biased region" description="Low complexity" evidence="12">
    <location>
        <begin position="281"/>
        <end position="290"/>
    </location>
</feature>
<dbReference type="Gene3D" id="3.40.970.10">
    <property type="entry name" value="Ribonuclease H1, N-terminal domain"/>
    <property type="match status" value="1"/>
</dbReference>
<dbReference type="Pfam" id="PF01693">
    <property type="entry name" value="Cauli_VI"/>
    <property type="match status" value="1"/>
</dbReference>
<comment type="caution">
    <text evidence="14">The sequence shown here is derived from an EMBL/GenBank/DDBJ whole genome shotgun (WGS) entry which is preliminary data.</text>
</comment>
<dbReference type="InterPro" id="IPR050092">
    <property type="entry name" value="RNase_H"/>
</dbReference>
<organism evidence="14 15">
    <name type="scientific">Meripilus lineatus</name>
    <dbReference type="NCBI Taxonomy" id="2056292"/>
    <lineage>
        <taxon>Eukaryota</taxon>
        <taxon>Fungi</taxon>
        <taxon>Dikarya</taxon>
        <taxon>Basidiomycota</taxon>
        <taxon>Agaricomycotina</taxon>
        <taxon>Agaricomycetes</taxon>
        <taxon>Polyporales</taxon>
        <taxon>Meripilaceae</taxon>
        <taxon>Meripilus</taxon>
    </lineage>
</organism>
<comment type="catalytic activity">
    <reaction evidence="1">
        <text>Endonucleolytic cleavage to 5'-phosphomonoester.</text>
        <dbReference type="EC" id="3.1.26.4"/>
    </reaction>
</comment>
<dbReference type="GO" id="GO:0003676">
    <property type="term" value="F:nucleic acid binding"/>
    <property type="evidence" value="ECO:0007669"/>
    <property type="project" value="InterPro"/>
</dbReference>
<evidence type="ECO:0000259" key="13">
    <source>
        <dbReference type="PROSITE" id="PS50879"/>
    </source>
</evidence>
<dbReference type="InterPro" id="IPR036397">
    <property type="entry name" value="RNaseH_sf"/>
</dbReference>
<dbReference type="FunFam" id="3.40.970.10:FF:000002">
    <property type="entry name" value="Ribonuclease H"/>
    <property type="match status" value="1"/>
</dbReference>
<evidence type="ECO:0000313" key="15">
    <source>
        <dbReference type="Proteomes" id="UP001212997"/>
    </source>
</evidence>
<evidence type="ECO:0000256" key="8">
    <source>
        <dbReference type="ARBA" id="ARBA00022723"/>
    </source>
</evidence>
<dbReference type="PANTHER" id="PTHR10642">
    <property type="entry name" value="RIBONUCLEASE H1"/>
    <property type="match status" value="1"/>
</dbReference>
<dbReference type="CDD" id="cd09280">
    <property type="entry name" value="RNase_HI_eukaryote_like"/>
    <property type="match status" value="1"/>
</dbReference>
<dbReference type="GO" id="GO:0046872">
    <property type="term" value="F:metal ion binding"/>
    <property type="evidence" value="ECO:0007669"/>
    <property type="project" value="UniProtKB-KW"/>
</dbReference>
<feature type="domain" description="RNase H type-1" evidence="13">
    <location>
        <begin position="83"/>
        <end position="222"/>
    </location>
</feature>
<dbReference type="Proteomes" id="UP001212997">
    <property type="component" value="Unassembled WGS sequence"/>
</dbReference>
<dbReference type="AlphaFoldDB" id="A0AAD5UVF7"/>
<evidence type="ECO:0000256" key="10">
    <source>
        <dbReference type="ARBA" id="ARBA00022801"/>
    </source>
</evidence>
<reference evidence="14" key="1">
    <citation type="submission" date="2022-07" db="EMBL/GenBank/DDBJ databases">
        <title>Genome Sequence of Physisporinus lineatus.</title>
        <authorList>
            <person name="Buettner E."/>
        </authorList>
    </citation>
    <scope>NUCLEOTIDE SEQUENCE</scope>
    <source>
        <strain evidence="14">VT162</strain>
    </source>
</reference>
<accession>A0AAD5UVF7</accession>